<dbReference type="HOGENOM" id="CLU_1547554_0_0_1"/>
<proteinExistence type="predicted"/>
<dbReference type="AlphaFoldDB" id="J9D7B1"/>
<evidence type="ECO:0000313" key="3">
    <source>
        <dbReference type="Proteomes" id="UP000003163"/>
    </source>
</evidence>
<dbReference type="EMBL" id="AFBI03000032">
    <property type="protein sequence ID" value="EJW03666.1"/>
    <property type="molecule type" value="Genomic_DNA"/>
</dbReference>
<organism evidence="2 3">
    <name type="scientific">Edhazardia aedis (strain USNM 41457)</name>
    <name type="common">Microsporidian parasite</name>
    <dbReference type="NCBI Taxonomy" id="1003232"/>
    <lineage>
        <taxon>Eukaryota</taxon>
        <taxon>Fungi</taxon>
        <taxon>Fungi incertae sedis</taxon>
        <taxon>Microsporidia</taxon>
        <taxon>Edhazardia</taxon>
    </lineage>
</organism>
<dbReference type="InParanoid" id="J9D7B1"/>
<evidence type="ECO:0000256" key="1">
    <source>
        <dbReference type="SAM" id="MobiDB-lite"/>
    </source>
</evidence>
<sequence>MLVVLSVSSILRTLKASNLLHENSGLQNASTSMVSRSDEKEKDKFFKQKRLKESRNIRRSIDYCTNSKQSGKESVCDDSESDDYAHIKRRKYDEDIFNKTIHEQSKVTNQIDIEKNENNLGQKTIKECENKCKYKAEIVKENAVRNSGKKEKDFEGDGIIDKDGKKKHENVIK</sequence>
<reference evidence="3" key="2">
    <citation type="submission" date="2015-07" db="EMBL/GenBank/DDBJ databases">
        <title>Contrasting host-pathogen interactions and genome evolution in two generalist and specialist microsporidian pathogens of mosquitoes.</title>
        <authorList>
            <consortium name="The Broad Institute Genomics Platform"/>
            <consortium name="The Broad Institute Genome Sequencing Center for Infectious Disease"/>
            <person name="Cuomo C.A."/>
            <person name="Sanscrainte N.D."/>
            <person name="Goldberg J.M."/>
            <person name="Heiman D."/>
            <person name="Young S."/>
            <person name="Zeng Q."/>
            <person name="Becnel J.J."/>
            <person name="Birren B.W."/>
        </authorList>
    </citation>
    <scope>NUCLEOTIDE SEQUENCE [LARGE SCALE GENOMIC DNA]</scope>
    <source>
        <strain evidence="3">USNM 41457</strain>
    </source>
</reference>
<protein>
    <submittedName>
        <fullName evidence="2">Uncharacterized protein</fullName>
    </submittedName>
</protein>
<dbReference type="Proteomes" id="UP000003163">
    <property type="component" value="Unassembled WGS sequence"/>
</dbReference>
<reference evidence="2 3" key="1">
    <citation type="submission" date="2011-08" db="EMBL/GenBank/DDBJ databases">
        <authorList>
            <person name="Liu Z.J."/>
            <person name="Shi F.L."/>
            <person name="Lu J.Q."/>
            <person name="Li M."/>
            <person name="Wang Z.L."/>
        </authorList>
    </citation>
    <scope>NUCLEOTIDE SEQUENCE [LARGE SCALE GENOMIC DNA]</scope>
    <source>
        <strain evidence="2 3">USNM 41457</strain>
    </source>
</reference>
<gene>
    <name evidence="2" type="ORF">EDEG_02015</name>
</gene>
<dbReference type="VEuPathDB" id="MicrosporidiaDB:EDEG_02015"/>
<accession>J9D7B1</accession>
<comment type="caution">
    <text evidence="2">The sequence shown here is derived from an EMBL/GenBank/DDBJ whole genome shotgun (WGS) entry which is preliminary data.</text>
</comment>
<feature type="region of interest" description="Disordered" evidence="1">
    <location>
        <begin position="145"/>
        <end position="173"/>
    </location>
</feature>
<name>J9D7B1_EDHAE</name>
<evidence type="ECO:0000313" key="2">
    <source>
        <dbReference type="EMBL" id="EJW03666.1"/>
    </source>
</evidence>
<keyword evidence="3" id="KW-1185">Reference proteome</keyword>